<reference evidence="1 2" key="1">
    <citation type="submission" date="2017-09" db="EMBL/GenBank/DDBJ databases">
        <title>Bacterial strain isolated from the female urinary microbiota.</title>
        <authorList>
            <person name="Thomas-White K."/>
            <person name="Kumar N."/>
            <person name="Forster S."/>
            <person name="Putonti C."/>
            <person name="Lawley T."/>
            <person name="Wolfe A.J."/>
        </authorList>
    </citation>
    <scope>NUCLEOTIDE SEQUENCE [LARGE SCALE GENOMIC DNA]</scope>
    <source>
        <strain evidence="1 2">UMB0204</strain>
    </source>
</reference>
<organism evidence="1 2">
    <name type="scientific">Anaerococcus hydrogenalis</name>
    <dbReference type="NCBI Taxonomy" id="33029"/>
    <lineage>
        <taxon>Bacteria</taxon>
        <taxon>Bacillati</taxon>
        <taxon>Bacillota</taxon>
        <taxon>Tissierellia</taxon>
        <taxon>Tissierellales</taxon>
        <taxon>Peptoniphilaceae</taxon>
        <taxon>Anaerococcus</taxon>
    </lineage>
</organism>
<protein>
    <submittedName>
        <fullName evidence="1">Uncharacterized protein</fullName>
    </submittedName>
</protein>
<proteinExistence type="predicted"/>
<evidence type="ECO:0000313" key="2">
    <source>
        <dbReference type="Proteomes" id="UP000235658"/>
    </source>
</evidence>
<dbReference type="PANTHER" id="PTHR43501">
    <property type="entry name" value="CYTOSOL NON-SPECIFIC DIPEPTIDASE"/>
    <property type="match status" value="1"/>
</dbReference>
<gene>
    <name evidence="1" type="ORF">CJ192_02005</name>
</gene>
<dbReference type="EMBL" id="PNHP01000001">
    <property type="protein sequence ID" value="PMC82526.1"/>
    <property type="molecule type" value="Genomic_DNA"/>
</dbReference>
<dbReference type="Proteomes" id="UP000235658">
    <property type="component" value="Unassembled WGS sequence"/>
</dbReference>
<dbReference type="RefSeq" id="WP_102197575.1">
    <property type="nucleotide sequence ID" value="NZ_CAUPDS010000001.1"/>
</dbReference>
<dbReference type="GeneID" id="84577951"/>
<dbReference type="AlphaFoldDB" id="A0A2N6UL42"/>
<evidence type="ECO:0000313" key="1">
    <source>
        <dbReference type="EMBL" id="PMC82526.1"/>
    </source>
</evidence>
<dbReference type="Gene3D" id="3.40.630.10">
    <property type="entry name" value="Zn peptidases"/>
    <property type="match status" value="1"/>
</dbReference>
<comment type="caution">
    <text evidence="1">The sequence shown here is derived from an EMBL/GenBank/DDBJ whole genome shotgun (WGS) entry which is preliminary data.</text>
</comment>
<dbReference type="InterPro" id="IPR001160">
    <property type="entry name" value="Peptidase_M20C"/>
</dbReference>
<dbReference type="GO" id="GO:0005829">
    <property type="term" value="C:cytosol"/>
    <property type="evidence" value="ECO:0007669"/>
    <property type="project" value="TreeGrafter"/>
</dbReference>
<accession>A0A2N6UL42</accession>
<dbReference type="PANTHER" id="PTHR43501:SF1">
    <property type="entry name" value="CYTOSOL NON-SPECIFIC DIPEPTIDASE"/>
    <property type="match status" value="1"/>
</dbReference>
<dbReference type="GO" id="GO:0070573">
    <property type="term" value="F:metallodipeptidase activity"/>
    <property type="evidence" value="ECO:0007669"/>
    <property type="project" value="TreeGrafter"/>
</dbReference>
<name>A0A2N6UL42_9FIRM</name>
<dbReference type="GO" id="GO:0006508">
    <property type="term" value="P:proteolysis"/>
    <property type="evidence" value="ECO:0007669"/>
    <property type="project" value="InterPro"/>
</dbReference>
<sequence length="466" mass="53607">MENSNYPNKLKSIAKDLSEYIKVIDDKKSLIKFVLSKAKEKKLNIILINDCYYIKNQEAKAVLHLNISDKINGSSFINIKDGEDFSIETNLNITEISGILNVILLLEEKISNFDILLTNNFINDYNRDFSILRSVIRSKNIINLNLNESNCIAESFASYTLSTVEIPIERTEISENKFLEENYIYRISLNDVVGNNYTADINNVFKNSTKMLMTFLRKIKSKVDLDVIEIKGGAKFDSIPYISYVDIACKKEFENDLLDVFNLFVSEYLSTNLRIEPNLKFEIEKINSLKFYPMTQESYEHISSFVELALNGTYSVDSNTKTAISSSTLARSSTSSNKLNIVMIFRSLSEESLNQMIEKTKLASNINGGKFINRLEIPSWQNSNDELSKIFKSTYDYLFKSNLEIIKTQYSLDCNLIFYKFDVNMISIGVKYKQVDIKKSACDFKDILKTFSLIKEVLFRLNKSLE</sequence>